<reference evidence="3" key="1">
    <citation type="journal article" date="2012" name="PLoS Genet.">
        <title>The genomes of the fungal plant pathogens Cladosporium fulvum and Dothistroma septosporum reveal adaptation to different hosts and lifestyles but also signatures of common ancestry.</title>
        <authorList>
            <person name="de Wit P.J.G.M."/>
            <person name="van der Burgt A."/>
            <person name="Oekmen B."/>
            <person name="Stergiopoulos I."/>
            <person name="Abd-Elsalam K.A."/>
            <person name="Aerts A.L."/>
            <person name="Bahkali A.H."/>
            <person name="Beenen H.G."/>
            <person name="Chettri P."/>
            <person name="Cox M.P."/>
            <person name="Datema E."/>
            <person name="de Vries R.P."/>
            <person name="Dhillon B."/>
            <person name="Ganley A.R."/>
            <person name="Griffiths S.A."/>
            <person name="Guo Y."/>
            <person name="Hamelin R.C."/>
            <person name="Henrissat B."/>
            <person name="Kabir M.S."/>
            <person name="Jashni M.K."/>
            <person name="Kema G."/>
            <person name="Klaubauf S."/>
            <person name="Lapidus A."/>
            <person name="Levasseur A."/>
            <person name="Lindquist E."/>
            <person name="Mehrabi R."/>
            <person name="Ohm R.A."/>
            <person name="Owen T.J."/>
            <person name="Salamov A."/>
            <person name="Schwelm A."/>
            <person name="Schijlen E."/>
            <person name="Sun H."/>
            <person name="van den Burg H.A."/>
            <person name="van Ham R.C.H.J."/>
            <person name="Zhang S."/>
            <person name="Goodwin S.B."/>
            <person name="Grigoriev I.V."/>
            <person name="Collemare J."/>
            <person name="Bradshaw R.E."/>
        </authorList>
    </citation>
    <scope>NUCLEOTIDE SEQUENCE [LARGE SCALE GENOMIC DNA]</scope>
    <source>
        <strain evidence="3">NZE10 / CBS 128990</strain>
    </source>
</reference>
<feature type="compositionally biased region" description="Acidic residues" evidence="1">
    <location>
        <begin position="15"/>
        <end position="30"/>
    </location>
</feature>
<feature type="region of interest" description="Disordered" evidence="1">
    <location>
        <begin position="9"/>
        <end position="30"/>
    </location>
</feature>
<dbReference type="Proteomes" id="UP000016933">
    <property type="component" value="Unassembled WGS sequence"/>
</dbReference>
<gene>
    <name evidence="2" type="ORF">DOTSEDRAFT_78381</name>
</gene>
<accession>N1PU38</accession>
<protein>
    <submittedName>
        <fullName evidence="2">Uncharacterized protein</fullName>
    </submittedName>
</protein>
<evidence type="ECO:0000256" key="1">
    <source>
        <dbReference type="SAM" id="MobiDB-lite"/>
    </source>
</evidence>
<organism evidence="2 3">
    <name type="scientific">Dothistroma septosporum (strain NZE10 / CBS 128990)</name>
    <name type="common">Red band needle blight fungus</name>
    <name type="synonym">Mycosphaerella pini</name>
    <dbReference type="NCBI Taxonomy" id="675120"/>
    <lineage>
        <taxon>Eukaryota</taxon>
        <taxon>Fungi</taxon>
        <taxon>Dikarya</taxon>
        <taxon>Ascomycota</taxon>
        <taxon>Pezizomycotina</taxon>
        <taxon>Dothideomycetes</taxon>
        <taxon>Dothideomycetidae</taxon>
        <taxon>Mycosphaerellales</taxon>
        <taxon>Mycosphaerellaceae</taxon>
        <taxon>Dothistroma</taxon>
    </lineage>
</organism>
<name>N1PU38_DOTSN</name>
<sequence>MAVFAERVLNVTSPADDEDETEQPEEEQEYSVEIEVGEDNWSAAPIGARGGERCYGPLLLICLGDQIIFLTNTTDLRACISTTQTSGACRKLQVRAGKVTASWTFDINSREFLTWSHGKTLAMDHGLRTVLRQELLSVYRVVDQPGASRVRKIPWKYVFDELFTGR</sequence>
<evidence type="ECO:0000313" key="2">
    <source>
        <dbReference type="EMBL" id="EME45934.1"/>
    </source>
</evidence>
<dbReference type="HOGENOM" id="CLU_1602677_0_0_1"/>
<evidence type="ECO:0000313" key="3">
    <source>
        <dbReference type="Proteomes" id="UP000016933"/>
    </source>
</evidence>
<proteinExistence type="predicted"/>
<keyword evidence="3" id="KW-1185">Reference proteome</keyword>
<dbReference type="AlphaFoldDB" id="N1PU38"/>
<dbReference type="EMBL" id="KB446537">
    <property type="protein sequence ID" value="EME45934.1"/>
    <property type="molecule type" value="Genomic_DNA"/>
</dbReference>
<reference evidence="2 3" key="2">
    <citation type="journal article" date="2012" name="PLoS Pathog.">
        <title>Diverse lifestyles and strategies of plant pathogenesis encoded in the genomes of eighteen Dothideomycetes fungi.</title>
        <authorList>
            <person name="Ohm R.A."/>
            <person name="Feau N."/>
            <person name="Henrissat B."/>
            <person name="Schoch C.L."/>
            <person name="Horwitz B.A."/>
            <person name="Barry K.W."/>
            <person name="Condon B.J."/>
            <person name="Copeland A.C."/>
            <person name="Dhillon B."/>
            <person name="Glaser F."/>
            <person name="Hesse C.N."/>
            <person name="Kosti I."/>
            <person name="LaButti K."/>
            <person name="Lindquist E.A."/>
            <person name="Lucas S."/>
            <person name="Salamov A.A."/>
            <person name="Bradshaw R.E."/>
            <person name="Ciuffetti L."/>
            <person name="Hamelin R.C."/>
            <person name="Kema G.H.J."/>
            <person name="Lawrence C."/>
            <person name="Scott J.A."/>
            <person name="Spatafora J.W."/>
            <person name="Turgeon B.G."/>
            <person name="de Wit P.J.G.M."/>
            <person name="Zhong S."/>
            <person name="Goodwin S.B."/>
            <person name="Grigoriev I.V."/>
        </authorList>
    </citation>
    <scope>NUCLEOTIDE SEQUENCE [LARGE SCALE GENOMIC DNA]</scope>
    <source>
        <strain evidence="3">NZE10 / CBS 128990</strain>
    </source>
</reference>